<gene>
    <name evidence="1" type="ORF">SAMN05192533_101467</name>
</gene>
<accession>A0A1H7WKM8</accession>
<dbReference type="STRING" id="930146.SAMN05192533_101467"/>
<dbReference type="RefSeq" id="WP_090740741.1">
    <property type="nucleotide sequence ID" value="NZ_FOBW01000001.1"/>
</dbReference>
<proteinExistence type="predicted"/>
<sequence>MEEKQMASFVIRFHLAGVDEEKNIKLWRIKVTHVQENEETLFETMEEAVLYMKEITNYS</sequence>
<dbReference type="EMBL" id="FOBW01000001">
    <property type="protein sequence ID" value="SEM21904.1"/>
    <property type="molecule type" value="Genomic_DNA"/>
</dbReference>
<reference evidence="2" key="1">
    <citation type="submission" date="2016-10" db="EMBL/GenBank/DDBJ databases">
        <authorList>
            <person name="Varghese N."/>
            <person name="Submissions S."/>
        </authorList>
    </citation>
    <scope>NUCLEOTIDE SEQUENCE [LARGE SCALE GENOMIC DNA]</scope>
    <source>
        <strain evidence="2">B48,IBRC-M 10115,DSM 25386,CECT 8001</strain>
    </source>
</reference>
<name>A0A1H7WKM8_9BACI</name>
<dbReference type="AlphaFoldDB" id="A0A1H7WKM8"/>
<evidence type="ECO:0000313" key="2">
    <source>
        <dbReference type="Proteomes" id="UP000198553"/>
    </source>
</evidence>
<dbReference type="Proteomes" id="UP000198553">
    <property type="component" value="Unassembled WGS sequence"/>
</dbReference>
<dbReference type="OrthoDB" id="2934161at2"/>
<keyword evidence="2" id="KW-1185">Reference proteome</keyword>
<evidence type="ECO:0000313" key="1">
    <source>
        <dbReference type="EMBL" id="SEM21904.1"/>
    </source>
</evidence>
<protein>
    <submittedName>
        <fullName evidence="1">Uncharacterized protein</fullName>
    </submittedName>
</protein>
<organism evidence="1 2">
    <name type="scientific">Mesobacillus persicus</name>
    <dbReference type="NCBI Taxonomy" id="930146"/>
    <lineage>
        <taxon>Bacteria</taxon>
        <taxon>Bacillati</taxon>
        <taxon>Bacillota</taxon>
        <taxon>Bacilli</taxon>
        <taxon>Bacillales</taxon>
        <taxon>Bacillaceae</taxon>
        <taxon>Mesobacillus</taxon>
    </lineage>
</organism>